<dbReference type="SUPFAM" id="SSF46894">
    <property type="entry name" value="C-terminal effector domain of the bipartite response regulators"/>
    <property type="match status" value="1"/>
</dbReference>
<evidence type="ECO:0000313" key="2">
    <source>
        <dbReference type="EMBL" id="SMX50703.1"/>
    </source>
</evidence>
<accession>A0A238L6G1</accession>
<proteinExistence type="predicted"/>
<name>A0A238L6G1_9RHOB</name>
<keyword evidence="3" id="KW-1185">Reference proteome</keyword>
<dbReference type="GO" id="GO:0003677">
    <property type="term" value="F:DNA binding"/>
    <property type="evidence" value="ECO:0007669"/>
    <property type="project" value="InterPro"/>
</dbReference>
<dbReference type="Proteomes" id="UP000207598">
    <property type="component" value="Unassembled WGS sequence"/>
</dbReference>
<dbReference type="AlphaFoldDB" id="A0A238L6G1"/>
<dbReference type="InterPro" id="IPR000792">
    <property type="entry name" value="Tscrpt_reg_LuxR_C"/>
</dbReference>
<organism evidence="2 3">
    <name type="scientific">Maliponia aquimaris</name>
    <dbReference type="NCBI Taxonomy" id="1673631"/>
    <lineage>
        <taxon>Bacteria</taxon>
        <taxon>Pseudomonadati</taxon>
        <taxon>Pseudomonadota</taxon>
        <taxon>Alphaproteobacteria</taxon>
        <taxon>Rhodobacterales</taxon>
        <taxon>Paracoccaceae</taxon>
        <taxon>Maliponia</taxon>
    </lineage>
</organism>
<dbReference type="Gene3D" id="1.10.10.10">
    <property type="entry name" value="Winged helix-like DNA-binding domain superfamily/Winged helix DNA-binding domain"/>
    <property type="match status" value="1"/>
</dbReference>
<dbReference type="InterPro" id="IPR036388">
    <property type="entry name" value="WH-like_DNA-bd_sf"/>
</dbReference>
<dbReference type="EMBL" id="FXYF01000026">
    <property type="protein sequence ID" value="SMX50703.1"/>
    <property type="molecule type" value="Genomic_DNA"/>
</dbReference>
<protein>
    <submittedName>
        <fullName evidence="2">Bacterial regulatory proteins, luxR family</fullName>
    </submittedName>
</protein>
<dbReference type="SMART" id="SM00421">
    <property type="entry name" value="HTH_LUXR"/>
    <property type="match status" value="1"/>
</dbReference>
<evidence type="ECO:0000313" key="3">
    <source>
        <dbReference type="Proteomes" id="UP000207598"/>
    </source>
</evidence>
<evidence type="ECO:0000259" key="1">
    <source>
        <dbReference type="SMART" id="SM00421"/>
    </source>
</evidence>
<reference evidence="2 3" key="1">
    <citation type="submission" date="2017-05" db="EMBL/GenBank/DDBJ databases">
        <authorList>
            <person name="Song R."/>
            <person name="Chenine A.L."/>
            <person name="Ruprecht R.M."/>
        </authorList>
    </citation>
    <scope>NUCLEOTIDE SEQUENCE [LARGE SCALE GENOMIC DNA]</scope>
    <source>
        <strain evidence="2 3">CECT 8898</strain>
    </source>
</reference>
<gene>
    <name evidence="2" type="ORF">MAA8898_04933</name>
</gene>
<dbReference type="InterPro" id="IPR016032">
    <property type="entry name" value="Sig_transdc_resp-reg_C-effctor"/>
</dbReference>
<dbReference type="GO" id="GO:0006355">
    <property type="term" value="P:regulation of DNA-templated transcription"/>
    <property type="evidence" value="ECO:0007669"/>
    <property type="project" value="InterPro"/>
</dbReference>
<dbReference type="OrthoDB" id="4457864at2"/>
<sequence>MPTEPRVSPALVAEIQAAGLDPGRWPVVLETIRATFGGVTMQMSGFDLFNGTAHSGIGVGYDPDFIASFDRYYGRINPFAFGDPPIGRTFALDQVVPHDVILGTEFWADWLRPQEDLSAGGGLLLPAGPGRIVSFGGGIRRRDQDALEGPFLELIEAIRPLVAQAIATNEALSALRLEACLLRQGVEPVGAAVLVLGKDRRLLSLNGRAEDLIADRRVMILGAGGRVGLSDSRADSRLEGCMQGRTGLGELHFTDRDGTGVTGHVVRVDGRVADLIPFPKSVFAAPPVFVLVITSDLAAGDPVALIARKTGLTRSEAAIALAIAEGASPAEIAGQRGRSLHTIKNQLQAVYEKTGSHRQADLVRLVERIRRGG</sequence>
<feature type="domain" description="HTH luxR-type" evidence="1">
    <location>
        <begin position="309"/>
        <end position="366"/>
    </location>
</feature>